<dbReference type="InterPro" id="IPR009913">
    <property type="entry name" value="TraP"/>
</dbReference>
<name>A0A735IK17_SALET</name>
<sequence>MISKILALIAYCLRWLAWTFHYLVIWPAGTLVLIVALVFCLDKTTPGMVVVDYLQEAGNITDGQRWTWRECTKQIPAGLPASSELPKSTDRFQPDACPEVVSDARGYAAYVDRTLMRTLNWLWVLMGLTYAGLAWLLGIRPYFPRYVFVKVANDKGYIRCASSRSCPERGMGVPAIFPVKKKSEKHQGCDVYASSLSSLTVNKNAKWPENESEK</sequence>
<proteinExistence type="predicted"/>
<gene>
    <name evidence="1" type="ORF">GNB35_003828</name>
</gene>
<reference evidence="1" key="1">
    <citation type="journal article" date="2018" name="Genome Biol.">
        <title>SKESA: strategic k-mer extension for scrupulous assemblies.</title>
        <authorList>
            <person name="Souvorov A."/>
            <person name="Agarwala R."/>
            <person name="Lipman D.J."/>
        </authorList>
    </citation>
    <scope>NUCLEOTIDE SEQUENCE</scope>
    <source>
        <strain evidence="1">CDC B1400</strain>
    </source>
</reference>
<evidence type="ECO:0000313" key="1">
    <source>
        <dbReference type="EMBL" id="HAE6946762.1"/>
    </source>
</evidence>
<dbReference type="AlphaFoldDB" id="A0A735IK17"/>
<evidence type="ECO:0008006" key="2">
    <source>
        <dbReference type="Google" id="ProtNLM"/>
    </source>
</evidence>
<organism evidence="1">
    <name type="scientific">Salmonella enterica subsp. enterica serovar Saintpaul</name>
    <dbReference type="NCBI Taxonomy" id="90105"/>
    <lineage>
        <taxon>Bacteria</taxon>
        <taxon>Pseudomonadati</taxon>
        <taxon>Pseudomonadota</taxon>
        <taxon>Gammaproteobacteria</taxon>
        <taxon>Enterobacterales</taxon>
        <taxon>Enterobacteriaceae</taxon>
        <taxon>Salmonella</taxon>
    </lineage>
</organism>
<reference evidence="1" key="2">
    <citation type="submission" date="2018-07" db="EMBL/GenBank/DDBJ databases">
        <authorList>
            <consortium name="NCBI Pathogen Detection Project"/>
        </authorList>
    </citation>
    <scope>NUCLEOTIDE SEQUENCE</scope>
    <source>
        <strain evidence="1">CDC B1400</strain>
    </source>
</reference>
<protein>
    <recommendedName>
        <fullName evidence="2">Conjugal transfer protein TraP</fullName>
    </recommendedName>
</protein>
<comment type="caution">
    <text evidence="1">The sequence shown here is derived from an EMBL/GenBank/DDBJ whole genome shotgun (WGS) entry which is preliminary data.</text>
</comment>
<dbReference type="Pfam" id="PF07296">
    <property type="entry name" value="TraP"/>
    <property type="match status" value="1"/>
</dbReference>
<accession>A0A735IK17</accession>
<dbReference type="EMBL" id="DAASTJ010000022">
    <property type="protein sequence ID" value="HAE6946762.1"/>
    <property type="molecule type" value="Genomic_DNA"/>
</dbReference>